<sequence length="513" mass="59044">MCLGVVGVMHMVFLDVCVCSWQVEAMRMLEAGWIVDEVVIMASSSQFCKDACMWNEPLADYWMEGNAGVSNSQVRCIYVAFHIYRVTQCLLFDTRVEEDAELSDWEGRGDSMLPGFLGLDGLRVEDVLEMEFSTPEEAGGFYNNYSRLKGFASRRGKMVRNTAGEIVRYTFVCNRQGFREKKWLEKVDHKREHKVVTRCGCLAEMRIKRKDGSGRWYVSRFVEEHNHELAYGKLVDYLRSHRKISEIEVSQLTSIREIGISIPKIYESFTAQLAGFNLVTFTKQDMYNEIRKQRGLQSGDVSAVIRYLEGVINLGSSVVSGMHAKGKAPQSVITNGDPAMRIAIQSVFPDAHHRLCAWHLLRNATINICDPRFTELFRHCMLANMEIDEFEAHWEAMLNECGVREVEWVKDLYTKKHAWATAYICGRFFAGIQTISRCESLHAKLGRFVESRYGVLEFVTNFQRCVDFLRDTEDELEFRSWYGTPVLQTEFVELEKSGWMKFTREMLPDSGIA</sequence>
<evidence type="ECO:0000259" key="2">
    <source>
        <dbReference type="Pfam" id="PF03101"/>
    </source>
</evidence>
<evidence type="ECO:0000259" key="3">
    <source>
        <dbReference type="Pfam" id="PF10551"/>
    </source>
</evidence>
<evidence type="ECO:0000313" key="4">
    <source>
        <dbReference type="EMBL" id="RYR31519.1"/>
    </source>
</evidence>
<feature type="domain" description="FAR1" evidence="2">
    <location>
        <begin position="141"/>
        <end position="230"/>
    </location>
</feature>
<feature type="chain" id="PRO_5019382910" evidence="1">
    <location>
        <begin position="26"/>
        <end position="513"/>
    </location>
</feature>
<dbReference type="InterPro" id="IPR004330">
    <property type="entry name" value="FAR1_DNA_bnd_dom"/>
</dbReference>
<dbReference type="AlphaFoldDB" id="A0A445AYM2"/>
<comment type="caution">
    <text evidence="4">The sequence shown here is derived from an EMBL/GenBank/DDBJ whole genome shotgun (WGS) entry which is preliminary data.</text>
</comment>
<evidence type="ECO:0000256" key="1">
    <source>
        <dbReference type="SAM" id="SignalP"/>
    </source>
</evidence>
<dbReference type="Pfam" id="PF03101">
    <property type="entry name" value="FAR1"/>
    <property type="match status" value="1"/>
</dbReference>
<dbReference type="STRING" id="3818.A0A445AYM2"/>
<dbReference type="Proteomes" id="UP000289738">
    <property type="component" value="Chromosome B01"/>
</dbReference>
<keyword evidence="5" id="KW-1185">Reference proteome</keyword>
<proteinExistence type="predicted"/>
<accession>A0A445AYM2</accession>
<dbReference type="PANTHER" id="PTHR47718">
    <property type="entry name" value="OS01G0519700 PROTEIN"/>
    <property type="match status" value="1"/>
</dbReference>
<evidence type="ECO:0000313" key="5">
    <source>
        <dbReference type="Proteomes" id="UP000289738"/>
    </source>
</evidence>
<feature type="signal peptide" evidence="1">
    <location>
        <begin position="1"/>
        <end position="25"/>
    </location>
</feature>
<dbReference type="InterPro" id="IPR018289">
    <property type="entry name" value="MULE_transposase_dom"/>
</dbReference>
<reference evidence="4 5" key="1">
    <citation type="submission" date="2019-01" db="EMBL/GenBank/DDBJ databases">
        <title>Sequencing of cultivated peanut Arachis hypogaea provides insights into genome evolution and oil improvement.</title>
        <authorList>
            <person name="Chen X."/>
        </authorList>
    </citation>
    <scope>NUCLEOTIDE SEQUENCE [LARGE SCALE GENOMIC DNA]</scope>
    <source>
        <strain evidence="5">cv. Fuhuasheng</strain>
        <tissue evidence="4">Leaves</tissue>
    </source>
</reference>
<feature type="domain" description="MULE transposase" evidence="3">
    <location>
        <begin position="324"/>
        <end position="363"/>
    </location>
</feature>
<protein>
    <submittedName>
        <fullName evidence="4">Uncharacterized protein</fullName>
    </submittedName>
</protein>
<name>A0A445AYM2_ARAHY</name>
<keyword evidence="1" id="KW-0732">Signal</keyword>
<dbReference type="PANTHER" id="PTHR47718:SF7">
    <property type="entry name" value="PROTEIN FAR1-RELATED SEQUENCE"/>
    <property type="match status" value="1"/>
</dbReference>
<dbReference type="Pfam" id="PF10551">
    <property type="entry name" value="MULE"/>
    <property type="match status" value="1"/>
</dbReference>
<organism evidence="4 5">
    <name type="scientific">Arachis hypogaea</name>
    <name type="common">Peanut</name>
    <dbReference type="NCBI Taxonomy" id="3818"/>
    <lineage>
        <taxon>Eukaryota</taxon>
        <taxon>Viridiplantae</taxon>
        <taxon>Streptophyta</taxon>
        <taxon>Embryophyta</taxon>
        <taxon>Tracheophyta</taxon>
        <taxon>Spermatophyta</taxon>
        <taxon>Magnoliopsida</taxon>
        <taxon>eudicotyledons</taxon>
        <taxon>Gunneridae</taxon>
        <taxon>Pentapetalae</taxon>
        <taxon>rosids</taxon>
        <taxon>fabids</taxon>
        <taxon>Fabales</taxon>
        <taxon>Fabaceae</taxon>
        <taxon>Papilionoideae</taxon>
        <taxon>50 kb inversion clade</taxon>
        <taxon>dalbergioids sensu lato</taxon>
        <taxon>Dalbergieae</taxon>
        <taxon>Pterocarpus clade</taxon>
        <taxon>Arachis</taxon>
    </lineage>
</organism>
<gene>
    <name evidence="4" type="ORF">Ahy_B01g056323</name>
</gene>
<dbReference type="EMBL" id="SDMP01000011">
    <property type="protein sequence ID" value="RYR31519.1"/>
    <property type="molecule type" value="Genomic_DNA"/>
</dbReference>